<feature type="compositionally biased region" description="Low complexity" evidence="2">
    <location>
        <begin position="41"/>
        <end position="54"/>
    </location>
</feature>
<feature type="compositionally biased region" description="Low complexity" evidence="2">
    <location>
        <begin position="151"/>
        <end position="165"/>
    </location>
</feature>
<comment type="caution">
    <text evidence="6">The sequence shown here is derived from an EMBL/GenBank/DDBJ whole genome shotgun (WGS) entry which is preliminary data.</text>
</comment>
<sequence length="395" mass="43093">MEFLSLRLLLFFLVSITSANFCFISMADYSPQPYSPPTTPPSSTTSPPNTTSTPKIQQPTSRTHPVSSTPPSHKHNTSSTPSIPPPRRSKSPSPPTSRTHPSSTTSPHNTSSTPIIAPPSPSRTHPPSTTSPQNTTSTPIMQVPETPTTPPASTISPPNTYSTPIIPSPSTPQEVSSETQEKQLLHIIDELVGAGNFASWAKFLASINPAMFPVAATLFVPSNAALTSLTNATIDDVFVVDPSLLEYHIVPQYLPFSELKQLPLNSRIPTLLSTNFIIITNTSSNFTIDDSEVTHPDLYISKEFSVHGVSKILDYKAYGAVNITFNEVDVADSGPDERMNPVNETTNEPKYRNHKHFPNNPAYLKPRFSGASSYSISNFVMIFLVLEIALFFKID</sequence>
<dbReference type="EMBL" id="BAABME010015372">
    <property type="protein sequence ID" value="GAA0140839.1"/>
    <property type="molecule type" value="Genomic_DNA"/>
</dbReference>
<evidence type="ECO:0000256" key="4">
    <source>
        <dbReference type="SAM" id="SignalP"/>
    </source>
</evidence>
<accession>A0AAV3NNQ6</accession>
<dbReference type="Proteomes" id="UP001454036">
    <property type="component" value="Unassembled WGS sequence"/>
</dbReference>
<protein>
    <recommendedName>
        <fullName evidence="5">FAS1 domain-containing protein</fullName>
    </recommendedName>
</protein>
<feature type="domain" description="FAS1" evidence="5">
    <location>
        <begin position="181"/>
        <end position="313"/>
    </location>
</feature>
<dbReference type="Pfam" id="PF02469">
    <property type="entry name" value="Fasciclin"/>
    <property type="match status" value="1"/>
</dbReference>
<comment type="similarity">
    <text evidence="1">Belongs to the fasciclin-like AGP family.</text>
</comment>
<keyword evidence="3" id="KW-0812">Transmembrane</keyword>
<evidence type="ECO:0000256" key="2">
    <source>
        <dbReference type="SAM" id="MobiDB-lite"/>
    </source>
</evidence>
<organism evidence="6 7">
    <name type="scientific">Lithospermum erythrorhizon</name>
    <name type="common">Purple gromwell</name>
    <name type="synonym">Lithospermum officinale var. erythrorhizon</name>
    <dbReference type="NCBI Taxonomy" id="34254"/>
    <lineage>
        <taxon>Eukaryota</taxon>
        <taxon>Viridiplantae</taxon>
        <taxon>Streptophyta</taxon>
        <taxon>Embryophyta</taxon>
        <taxon>Tracheophyta</taxon>
        <taxon>Spermatophyta</taxon>
        <taxon>Magnoliopsida</taxon>
        <taxon>eudicotyledons</taxon>
        <taxon>Gunneridae</taxon>
        <taxon>Pentapetalae</taxon>
        <taxon>asterids</taxon>
        <taxon>lamiids</taxon>
        <taxon>Boraginales</taxon>
        <taxon>Boraginaceae</taxon>
        <taxon>Boraginoideae</taxon>
        <taxon>Lithospermeae</taxon>
        <taxon>Lithospermum</taxon>
    </lineage>
</organism>
<feature type="chain" id="PRO_5043506411" description="FAS1 domain-containing protein" evidence="4">
    <location>
        <begin position="20"/>
        <end position="395"/>
    </location>
</feature>
<dbReference type="SMART" id="SM00554">
    <property type="entry name" value="FAS1"/>
    <property type="match status" value="1"/>
</dbReference>
<evidence type="ECO:0000313" key="6">
    <source>
        <dbReference type="EMBL" id="GAA0140839.1"/>
    </source>
</evidence>
<dbReference type="PANTHER" id="PTHR33985:SF5">
    <property type="entry name" value="FASCICLIN-LIKE ARABINOGALACTAN FAMILY PROTEIN"/>
    <property type="match status" value="1"/>
</dbReference>
<dbReference type="FunFam" id="2.30.180.10:FF:000046">
    <property type="entry name" value="Fasciclin-like arabinogalactan family protein"/>
    <property type="match status" value="1"/>
</dbReference>
<keyword evidence="3" id="KW-1133">Transmembrane helix</keyword>
<feature type="compositionally biased region" description="Low complexity" evidence="2">
    <location>
        <begin position="122"/>
        <end position="139"/>
    </location>
</feature>
<keyword evidence="4" id="KW-0732">Signal</keyword>
<feature type="compositionally biased region" description="Polar residues" evidence="2">
    <location>
        <begin position="55"/>
        <end position="71"/>
    </location>
</feature>
<feature type="compositionally biased region" description="Low complexity" evidence="2">
    <location>
        <begin position="96"/>
        <end position="115"/>
    </location>
</feature>
<evidence type="ECO:0000256" key="1">
    <source>
        <dbReference type="ARBA" id="ARBA00007843"/>
    </source>
</evidence>
<gene>
    <name evidence="6" type="ORF">LIER_35292</name>
</gene>
<dbReference type="InterPro" id="IPR036378">
    <property type="entry name" value="FAS1_dom_sf"/>
</dbReference>
<feature type="signal peptide" evidence="4">
    <location>
        <begin position="1"/>
        <end position="19"/>
    </location>
</feature>
<evidence type="ECO:0000256" key="3">
    <source>
        <dbReference type="SAM" id="Phobius"/>
    </source>
</evidence>
<dbReference type="InterPro" id="IPR000782">
    <property type="entry name" value="FAS1_domain"/>
</dbReference>
<dbReference type="PANTHER" id="PTHR33985">
    <property type="entry name" value="OS02G0491300 PROTEIN-RELATED"/>
    <property type="match status" value="1"/>
</dbReference>
<dbReference type="PROSITE" id="PS50213">
    <property type="entry name" value="FAS1"/>
    <property type="match status" value="1"/>
</dbReference>
<dbReference type="AlphaFoldDB" id="A0AAV3NNQ6"/>
<reference evidence="6 7" key="1">
    <citation type="submission" date="2024-01" db="EMBL/GenBank/DDBJ databases">
        <title>The complete chloroplast genome sequence of Lithospermum erythrorhizon: insights into the phylogenetic relationship among Boraginaceae species and the maternal lineages of purple gromwells.</title>
        <authorList>
            <person name="Okada T."/>
            <person name="Watanabe K."/>
        </authorList>
    </citation>
    <scope>NUCLEOTIDE SEQUENCE [LARGE SCALE GENOMIC DNA]</scope>
</reference>
<dbReference type="Gene3D" id="2.30.180.10">
    <property type="entry name" value="FAS1 domain"/>
    <property type="match status" value="1"/>
</dbReference>
<dbReference type="InterPro" id="IPR052806">
    <property type="entry name" value="Fasciclin-like_AGP"/>
</dbReference>
<dbReference type="PRINTS" id="PR01217">
    <property type="entry name" value="PRICHEXTENSN"/>
</dbReference>
<feature type="region of interest" description="Disordered" evidence="2">
    <location>
        <begin position="33"/>
        <end position="181"/>
    </location>
</feature>
<evidence type="ECO:0000313" key="7">
    <source>
        <dbReference type="Proteomes" id="UP001454036"/>
    </source>
</evidence>
<proteinExistence type="inferred from homology"/>
<feature type="transmembrane region" description="Helical" evidence="3">
    <location>
        <begin position="374"/>
        <end position="392"/>
    </location>
</feature>
<name>A0AAV3NNQ6_LITER</name>
<evidence type="ECO:0000259" key="5">
    <source>
        <dbReference type="PROSITE" id="PS50213"/>
    </source>
</evidence>
<dbReference type="SUPFAM" id="SSF82153">
    <property type="entry name" value="FAS1 domain"/>
    <property type="match status" value="1"/>
</dbReference>
<keyword evidence="7" id="KW-1185">Reference proteome</keyword>
<keyword evidence="3" id="KW-0472">Membrane</keyword>